<sequence>MPVDEDAYDDFYRRGVRAVRREEYAEAFYWFSRAHAAGHPEAADLIYQLLHTAGEPGDPFVVWQPATEPVALYAEAARAYREFTATEDLDLLDRSVALNRKSVRSAPPGLPVRTLMLASLRDVLRDRYHQRGRLTDLNEALGVAHEALDVLPGGHCARLKATQLLIALERAQYEAIGDADSLRTAVEGIGIPALKQSGGAPADRVALESSLCGALSSLAWHTNEAPLLDKAIGLGRDAVGRTAAGPDVDLVSRNNLAAALIIRGTWRSSLDDLNFAVEVLCAATAAVDAQHASEAATTFMAALRARADLMGRAADKRDAEAAEEYLKEALRRMPTGHPNRRVRESAVTHGEAGVEATRCALEALPPAHVERPFVAARLARALAAAGQWSEAVEEARKAAALVTGGRAAVEVNRALGKLLMGADEHGIAVRKGEMLDAFTKAAEACTETDYVYAEVKTGQAVALLDRFHHGKEVSDRREAVAALRAAAEANGSSIQDRLFAARCWSGVTMEAGDRADALVAARAAVTLLREFGWAGLDRDDQVRSMQDGKAMPREAAALAIDLGQPELAVELLEQGRSVLWASTLHLRGDLADLAAHDPARAAELEEVRATLNEDDRLGGEERLRLARRWQQLVREVRESKKFAGFLGPPAFGKLAPAAAEGPVVIVNISTIRCDAILVLPGGKTDVVKLPDVDVPGIDKVANTYLNALAAAAEPGATFLERDEARHTVHDTLEWLWDHIARPVLDRLKWPTESTDPPRLWWCPTASLTVLPLHAAGRYPRAAEDPTEPVGLPYAAVSSYTTTLSALVDARQRAVPVDPTLLAVALTDTGRGHAVLPGVAEELRELKEILGHRRLTVLAEDEATSAAVRKQLPAHAWAHFACHGWLDMTAPAGSGLCLRDGDLNLLDIADLRLDTADLAFLSACQTRLGAGQLPDEAVHTAAALRIAGFRHVVATLWSISDQAASQVAAAFYRRLDSPDGPTSADAARALHHAVGELRARHPTDPTLWVPFVHDGP</sequence>
<gene>
    <name evidence="2" type="ORF">F8144_13995</name>
</gene>
<organism evidence="2 3">
    <name type="scientific">Streptomyces triticiradicis</name>
    <dbReference type="NCBI Taxonomy" id="2651189"/>
    <lineage>
        <taxon>Bacteria</taxon>
        <taxon>Bacillati</taxon>
        <taxon>Actinomycetota</taxon>
        <taxon>Actinomycetes</taxon>
        <taxon>Kitasatosporales</taxon>
        <taxon>Streptomycetaceae</taxon>
        <taxon>Streptomyces</taxon>
    </lineage>
</organism>
<proteinExistence type="predicted"/>
<dbReference type="InterPro" id="IPR011990">
    <property type="entry name" value="TPR-like_helical_dom_sf"/>
</dbReference>
<dbReference type="Pfam" id="PF12770">
    <property type="entry name" value="CHAT"/>
    <property type="match status" value="1"/>
</dbReference>
<dbReference type="EMBL" id="WBKG01000009">
    <property type="protein sequence ID" value="KAB1988307.1"/>
    <property type="molecule type" value="Genomic_DNA"/>
</dbReference>
<evidence type="ECO:0000313" key="3">
    <source>
        <dbReference type="Proteomes" id="UP000442990"/>
    </source>
</evidence>
<reference evidence="2 3" key="1">
    <citation type="submission" date="2019-09" db="EMBL/GenBank/DDBJ databases">
        <title>Isolation and identification of active actinomycetes.</title>
        <authorList>
            <person name="Yu Z."/>
            <person name="Han C."/>
            <person name="Yu B."/>
        </authorList>
    </citation>
    <scope>NUCLEOTIDE SEQUENCE [LARGE SCALE GENOMIC DNA]</scope>
    <source>
        <strain evidence="2 3">NEAU-H2</strain>
    </source>
</reference>
<dbReference type="InterPro" id="IPR024983">
    <property type="entry name" value="CHAT_dom"/>
</dbReference>
<keyword evidence="3" id="KW-1185">Reference proteome</keyword>
<dbReference type="AlphaFoldDB" id="A0A7J5DI32"/>
<protein>
    <submittedName>
        <fullName evidence="2">CHAT domain-containing protein</fullName>
    </submittedName>
</protein>
<comment type="caution">
    <text evidence="2">The sequence shown here is derived from an EMBL/GenBank/DDBJ whole genome shotgun (WGS) entry which is preliminary data.</text>
</comment>
<dbReference type="RefSeq" id="WP_151469620.1">
    <property type="nucleotide sequence ID" value="NZ_WBKG01000009.1"/>
</dbReference>
<dbReference type="Gene3D" id="1.25.40.10">
    <property type="entry name" value="Tetratricopeptide repeat domain"/>
    <property type="match status" value="1"/>
</dbReference>
<accession>A0A7J5DI32</accession>
<evidence type="ECO:0000313" key="2">
    <source>
        <dbReference type="EMBL" id="KAB1988307.1"/>
    </source>
</evidence>
<feature type="domain" description="CHAT" evidence="1">
    <location>
        <begin position="730"/>
        <end position="1014"/>
    </location>
</feature>
<evidence type="ECO:0000259" key="1">
    <source>
        <dbReference type="Pfam" id="PF12770"/>
    </source>
</evidence>
<dbReference type="SUPFAM" id="SSF48452">
    <property type="entry name" value="TPR-like"/>
    <property type="match status" value="1"/>
</dbReference>
<dbReference type="Proteomes" id="UP000442990">
    <property type="component" value="Unassembled WGS sequence"/>
</dbReference>
<name>A0A7J5DI32_9ACTN</name>